<dbReference type="AlphaFoldDB" id="A0A0B1SRD0"/>
<dbReference type="InterPro" id="IPR036420">
    <property type="entry name" value="BRCT_dom_sf"/>
</dbReference>
<accession>A0A0B1SRD0</accession>
<evidence type="ECO:0000313" key="1">
    <source>
        <dbReference type="EMBL" id="KHJ85745.1"/>
    </source>
</evidence>
<dbReference type="Gene3D" id="3.40.50.10190">
    <property type="entry name" value="BRCT domain"/>
    <property type="match status" value="1"/>
</dbReference>
<organism evidence="1 2">
    <name type="scientific">Oesophagostomum dentatum</name>
    <name type="common">Nodular worm</name>
    <dbReference type="NCBI Taxonomy" id="61180"/>
    <lineage>
        <taxon>Eukaryota</taxon>
        <taxon>Metazoa</taxon>
        <taxon>Ecdysozoa</taxon>
        <taxon>Nematoda</taxon>
        <taxon>Chromadorea</taxon>
        <taxon>Rhabditida</taxon>
        <taxon>Rhabditina</taxon>
        <taxon>Rhabditomorpha</taxon>
        <taxon>Strongyloidea</taxon>
        <taxon>Strongylidae</taxon>
        <taxon>Oesophagostomum</taxon>
    </lineage>
</organism>
<evidence type="ECO:0008006" key="3">
    <source>
        <dbReference type="Google" id="ProtNLM"/>
    </source>
</evidence>
<sequence length="96" mass="10997">MHLCFYFVPFFDDRRLLPDLIRLGGGELSVTEPQYEAGAPPPFHAPHLSSPIFVVYDVTMTRSIPSKFHRYPTKYNLVSAQWIIESVVEYAIKPIA</sequence>
<evidence type="ECO:0000313" key="2">
    <source>
        <dbReference type="Proteomes" id="UP000053660"/>
    </source>
</evidence>
<name>A0A0B1SRD0_OESDE</name>
<dbReference type="Proteomes" id="UP000053660">
    <property type="component" value="Unassembled WGS sequence"/>
</dbReference>
<protein>
    <recommendedName>
        <fullName evidence="3">BRCT domain-containing protein</fullName>
    </recommendedName>
</protein>
<gene>
    <name evidence="1" type="ORF">OESDEN_14520</name>
</gene>
<dbReference type="EMBL" id="KN562734">
    <property type="protein sequence ID" value="KHJ85745.1"/>
    <property type="molecule type" value="Genomic_DNA"/>
</dbReference>
<dbReference type="OrthoDB" id="194358at2759"/>
<keyword evidence="2" id="KW-1185">Reference proteome</keyword>
<proteinExistence type="predicted"/>
<reference evidence="1 2" key="1">
    <citation type="submission" date="2014-03" db="EMBL/GenBank/DDBJ databases">
        <title>Draft genome of the hookworm Oesophagostomum dentatum.</title>
        <authorList>
            <person name="Mitreva M."/>
        </authorList>
    </citation>
    <scope>NUCLEOTIDE SEQUENCE [LARGE SCALE GENOMIC DNA]</scope>
    <source>
        <strain evidence="1 2">OD-Hann</strain>
    </source>
</reference>